<keyword evidence="2" id="KW-1185">Reference proteome</keyword>
<dbReference type="EMBL" id="KN882031">
    <property type="protein sequence ID" value="KIY46456.1"/>
    <property type="molecule type" value="Genomic_DNA"/>
</dbReference>
<dbReference type="Gene3D" id="3.80.10.10">
    <property type="entry name" value="Ribonuclease Inhibitor"/>
    <property type="match status" value="1"/>
</dbReference>
<dbReference type="OrthoDB" id="2858177at2759"/>
<dbReference type="AlphaFoldDB" id="A0A0D7A955"/>
<gene>
    <name evidence="1" type="ORF">FISHEDRAFT_75615</name>
</gene>
<reference evidence="1 2" key="1">
    <citation type="journal article" date="2015" name="Fungal Genet. Biol.">
        <title>Evolution of novel wood decay mechanisms in Agaricales revealed by the genome sequences of Fistulina hepatica and Cylindrobasidium torrendii.</title>
        <authorList>
            <person name="Floudas D."/>
            <person name="Held B.W."/>
            <person name="Riley R."/>
            <person name="Nagy L.G."/>
            <person name="Koehler G."/>
            <person name="Ransdell A.S."/>
            <person name="Younus H."/>
            <person name="Chow J."/>
            <person name="Chiniquy J."/>
            <person name="Lipzen A."/>
            <person name="Tritt A."/>
            <person name="Sun H."/>
            <person name="Haridas S."/>
            <person name="LaButti K."/>
            <person name="Ohm R.A."/>
            <person name="Kues U."/>
            <person name="Blanchette R.A."/>
            <person name="Grigoriev I.V."/>
            <person name="Minto R.E."/>
            <person name="Hibbett D.S."/>
        </authorList>
    </citation>
    <scope>NUCLEOTIDE SEQUENCE [LARGE SCALE GENOMIC DNA]</scope>
    <source>
        <strain evidence="1 2">ATCC 64428</strain>
    </source>
</reference>
<organism evidence="1 2">
    <name type="scientific">Fistulina hepatica ATCC 64428</name>
    <dbReference type="NCBI Taxonomy" id="1128425"/>
    <lineage>
        <taxon>Eukaryota</taxon>
        <taxon>Fungi</taxon>
        <taxon>Dikarya</taxon>
        <taxon>Basidiomycota</taxon>
        <taxon>Agaricomycotina</taxon>
        <taxon>Agaricomycetes</taxon>
        <taxon>Agaricomycetidae</taxon>
        <taxon>Agaricales</taxon>
        <taxon>Fistulinaceae</taxon>
        <taxon>Fistulina</taxon>
    </lineage>
</organism>
<protein>
    <recommendedName>
        <fullName evidence="3">F-box domain-containing protein</fullName>
    </recommendedName>
</protein>
<sequence>MQRVSGGGASGGPIHDLAIELLQFIFVLARPKWIYFRVDEVSPSPFASSREFAPPYVCRLWRDICAQLPELVPIAHLQLSSTMHATRSATSRIREFFAMTAPHPLTLAVDITNSTCAHFLAKSLRRSFHNEAQRLRTLKLLLTAEGAPCLRTVSMPCLQDLRMTMAAQVSDNTPSDPVLSTVVFSSAPHLTRLRLSSFKLSKVSMPWSQIQDLTLGASTLFAEDLNILAQCPLRVLTLHDVHIHSLPVITLVIGPDGMPNTSNQTALPVTLPLLHTLNVYYVDRDDKYTMLANTLNYFITPALTSVAISPATQLLPPNHGCLGDLMQRSKCTILNVAVRYDYWLEQELLFTWLRALPDTTSLEVSYSPFPSSDSNCDPVAAWKIFADIMVDTDVMPRLHTLTLTSADVLSSVFGAGAELARMVGARLKAGHTLSTIRLGASRPILEDTGVLRELQPMIDAGLNVLVDCETVFLDFRFA</sequence>
<dbReference type="Proteomes" id="UP000054144">
    <property type="component" value="Unassembled WGS sequence"/>
</dbReference>
<evidence type="ECO:0008006" key="3">
    <source>
        <dbReference type="Google" id="ProtNLM"/>
    </source>
</evidence>
<accession>A0A0D7A955</accession>
<proteinExistence type="predicted"/>
<dbReference type="InterPro" id="IPR032675">
    <property type="entry name" value="LRR_dom_sf"/>
</dbReference>
<evidence type="ECO:0000313" key="1">
    <source>
        <dbReference type="EMBL" id="KIY46456.1"/>
    </source>
</evidence>
<name>A0A0D7A955_9AGAR</name>
<evidence type="ECO:0000313" key="2">
    <source>
        <dbReference type="Proteomes" id="UP000054144"/>
    </source>
</evidence>